<evidence type="ECO:0008006" key="2">
    <source>
        <dbReference type="Google" id="ProtNLM"/>
    </source>
</evidence>
<dbReference type="Pfam" id="PF23899">
    <property type="entry name" value="SU10_portal"/>
    <property type="match status" value="1"/>
</dbReference>
<reference evidence="1" key="1">
    <citation type="journal article" date="2015" name="Nature">
        <title>Complex archaea that bridge the gap between prokaryotes and eukaryotes.</title>
        <authorList>
            <person name="Spang A."/>
            <person name="Saw J.H."/>
            <person name="Jorgensen S.L."/>
            <person name="Zaremba-Niedzwiedzka K."/>
            <person name="Martijn J."/>
            <person name="Lind A.E."/>
            <person name="van Eijk R."/>
            <person name="Schleper C."/>
            <person name="Guy L."/>
            <person name="Ettema T.J."/>
        </authorList>
    </citation>
    <scope>NUCLEOTIDE SEQUENCE</scope>
</reference>
<dbReference type="AlphaFoldDB" id="A0A0F9MPU6"/>
<name>A0A0F9MPU6_9ZZZZ</name>
<dbReference type="InterPro" id="IPR056909">
    <property type="entry name" value="SU10_portal"/>
</dbReference>
<dbReference type="EMBL" id="LAZR01009682">
    <property type="protein sequence ID" value="KKM71197.1"/>
    <property type="molecule type" value="Genomic_DNA"/>
</dbReference>
<organism evidence="1">
    <name type="scientific">marine sediment metagenome</name>
    <dbReference type="NCBI Taxonomy" id="412755"/>
    <lineage>
        <taxon>unclassified sequences</taxon>
        <taxon>metagenomes</taxon>
        <taxon>ecological metagenomes</taxon>
    </lineage>
</organism>
<sequence length="654" mass="74153">MVQTGYSGIMRKNWGDIGLDYKYNYPNNLDLRPKSQLHREIVDRLGEMTKESHSVMSRRYSDWQAIDHTLTAYIPTDEEEDELLAVDSRTPVSVVVPVSLSILETLMSSFTAGFLDRPYFKYGGVGPEDRLKAIMLEHIVDIHTVRFKVGLNMMTQWRDQFAYGLGVVTPTWDVIRGRRTTVEDTSFFDALSGIFTGNGSRRRRSRVRTLFEGNRLDNIDIYRYLPDPNFPPHEVQRGRYVGWSSRETYMSLLEDEEYSTEDLFNVKYIKHIDGHSAMFMSDQSGRQTKTGTNVMLGSTENQPVDVTYMYVKLIPAEWKLGRSERIEKWRFVVAGDEVIIGAKPLGLDHDMFPVAVTAPYFDGHSATPVSPLEILYGLQKYADWCVNSHKANQRKALNDMFVVDPQLVNIHDVRDPGPGKIIRMRESMWGRGVQGIEQLKVTDVTAGNMVDLGIITQIMNKAVGTPDQIQGVMRTGPERMAGSEAKNVALAALSRVKRMATVTSIMSNHDVAMMFAYHTQQLMKQNVYSELAGEWEDLFRRQYPSFDTEKPFEIKPKDIVVDFDVIPVDPNIGGDEHMDTLVQMLQIIVQSEELSKEIDVPTLVKHIFRVGGFKDVEAFVRRRGGQANVSVMPDEEVGEEVTKGNLRPIGAGVN</sequence>
<protein>
    <recommendedName>
        <fullName evidence="2">Portal protein</fullName>
    </recommendedName>
</protein>
<comment type="caution">
    <text evidence="1">The sequence shown here is derived from an EMBL/GenBank/DDBJ whole genome shotgun (WGS) entry which is preliminary data.</text>
</comment>
<accession>A0A0F9MPU6</accession>
<proteinExistence type="predicted"/>
<gene>
    <name evidence="1" type="ORF">LCGC14_1433050</name>
</gene>
<evidence type="ECO:0000313" key="1">
    <source>
        <dbReference type="EMBL" id="KKM71197.1"/>
    </source>
</evidence>